<dbReference type="RefSeq" id="WP_163632724.1">
    <property type="nucleotide sequence ID" value="NZ_JAAAMI010000001.1"/>
</dbReference>
<evidence type="ECO:0000259" key="21">
    <source>
        <dbReference type="Pfam" id="PF00912"/>
    </source>
</evidence>
<evidence type="ECO:0000256" key="17">
    <source>
        <dbReference type="ARBA" id="ARBA00049902"/>
    </source>
</evidence>
<evidence type="ECO:0000256" key="8">
    <source>
        <dbReference type="ARBA" id="ARBA00022676"/>
    </source>
</evidence>
<reference evidence="22 23" key="1">
    <citation type="submission" date="2020-01" db="EMBL/GenBank/DDBJ databases">
        <title>Muricauda sediminis sp.nov. 40Bstr401.</title>
        <authorList>
            <person name="Xue Z."/>
            <person name="Zhu S."/>
            <person name="Ren N."/>
            <person name="Chen T."/>
            <person name="Chen X."/>
            <person name="Chen J."/>
            <person name="Yang J."/>
        </authorList>
    </citation>
    <scope>NUCLEOTIDE SEQUENCE [LARGE SCALE GENOMIC DNA]</scope>
    <source>
        <strain evidence="22 23">40Bstr401</strain>
    </source>
</reference>
<dbReference type="Gene3D" id="3.40.710.10">
    <property type="entry name" value="DD-peptidase/beta-lactamase superfamily"/>
    <property type="match status" value="2"/>
</dbReference>
<evidence type="ECO:0000256" key="15">
    <source>
        <dbReference type="ARBA" id="ARBA00023316"/>
    </source>
</evidence>
<evidence type="ECO:0000256" key="6">
    <source>
        <dbReference type="ARBA" id="ARBA00022645"/>
    </source>
</evidence>
<dbReference type="Pfam" id="PF00912">
    <property type="entry name" value="Transgly"/>
    <property type="match status" value="1"/>
</dbReference>
<dbReference type="AlphaFoldDB" id="A0A6I5KQJ5"/>
<evidence type="ECO:0000256" key="16">
    <source>
        <dbReference type="ARBA" id="ARBA00034000"/>
    </source>
</evidence>
<accession>A0A6I5KQJ5</accession>
<keyword evidence="19" id="KW-1133">Transmembrane helix</keyword>
<keyword evidence="9" id="KW-0808">Transferase</keyword>
<evidence type="ECO:0000256" key="18">
    <source>
        <dbReference type="SAM" id="MobiDB-lite"/>
    </source>
</evidence>
<keyword evidence="5" id="KW-1003">Cell membrane</keyword>
<evidence type="ECO:0000313" key="22">
    <source>
        <dbReference type="EMBL" id="NDV42195.1"/>
    </source>
</evidence>
<keyword evidence="15" id="KW-0961">Cell wall biogenesis/degradation</keyword>
<evidence type="ECO:0000256" key="5">
    <source>
        <dbReference type="ARBA" id="ARBA00022475"/>
    </source>
</evidence>
<dbReference type="Pfam" id="PF00905">
    <property type="entry name" value="Transpeptidase"/>
    <property type="match status" value="1"/>
</dbReference>
<dbReference type="InterPro" id="IPR036950">
    <property type="entry name" value="PBP_transglycosylase"/>
</dbReference>
<evidence type="ECO:0000256" key="10">
    <source>
        <dbReference type="ARBA" id="ARBA00022801"/>
    </source>
</evidence>
<comment type="catalytic activity">
    <reaction evidence="16">
        <text>Preferential cleavage: (Ac)2-L-Lys-D-Ala-|-D-Ala. Also transpeptidation of peptidyl-alanyl moieties that are N-acyl substituents of D-alanine.</text>
        <dbReference type="EC" id="3.4.16.4"/>
    </reaction>
</comment>
<dbReference type="EMBL" id="JAAAMI010000001">
    <property type="protein sequence ID" value="NDV42195.1"/>
    <property type="molecule type" value="Genomic_DNA"/>
</dbReference>
<dbReference type="PANTHER" id="PTHR32282">
    <property type="entry name" value="BINDING PROTEIN TRANSPEPTIDASE, PUTATIVE-RELATED"/>
    <property type="match status" value="1"/>
</dbReference>
<keyword evidence="10" id="KW-0378">Hydrolase</keyword>
<keyword evidence="19" id="KW-0812">Transmembrane</keyword>
<dbReference type="PANTHER" id="PTHR32282:SF11">
    <property type="entry name" value="PENICILLIN-BINDING PROTEIN 1B"/>
    <property type="match status" value="1"/>
</dbReference>
<comment type="catalytic activity">
    <reaction evidence="17">
        <text>[GlcNAc-(1-&gt;4)-Mur2Ac(oyl-L-Ala-gamma-D-Glu-L-Lys-D-Ala-D-Ala)](n)-di-trans,octa-cis-undecaprenyl diphosphate + beta-D-GlcNAc-(1-&gt;4)-Mur2Ac(oyl-L-Ala-gamma-D-Glu-L-Lys-D-Ala-D-Ala)-di-trans,octa-cis-undecaprenyl diphosphate = [GlcNAc-(1-&gt;4)-Mur2Ac(oyl-L-Ala-gamma-D-Glu-L-Lys-D-Ala-D-Ala)](n+1)-di-trans,octa-cis-undecaprenyl diphosphate + di-trans,octa-cis-undecaprenyl diphosphate + H(+)</text>
        <dbReference type="Rhea" id="RHEA:23708"/>
        <dbReference type="Rhea" id="RHEA-COMP:9602"/>
        <dbReference type="Rhea" id="RHEA-COMP:9603"/>
        <dbReference type="ChEBI" id="CHEBI:15378"/>
        <dbReference type="ChEBI" id="CHEBI:58405"/>
        <dbReference type="ChEBI" id="CHEBI:60033"/>
        <dbReference type="ChEBI" id="CHEBI:78435"/>
        <dbReference type="EC" id="2.4.99.28"/>
    </reaction>
</comment>
<evidence type="ECO:0000256" key="2">
    <source>
        <dbReference type="ARBA" id="ARBA00004752"/>
    </source>
</evidence>
<dbReference type="GO" id="GO:0005886">
    <property type="term" value="C:plasma membrane"/>
    <property type="evidence" value="ECO:0007669"/>
    <property type="project" value="UniProtKB-SubCell"/>
</dbReference>
<comment type="subcellular location">
    <subcellularLocation>
        <location evidence="1">Cell membrane</location>
    </subcellularLocation>
</comment>
<feature type="region of interest" description="Disordered" evidence="18">
    <location>
        <begin position="755"/>
        <end position="776"/>
    </location>
</feature>
<dbReference type="InterPro" id="IPR050396">
    <property type="entry name" value="Glycosyltr_51/Transpeptidase"/>
</dbReference>
<evidence type="ECO:0000256" key="12">
    <source>
        <dbReference type="ARBA" id="ARBA00022984"/>
    </source>
</evidence>
<dbReference type="InterPro" id="IPR001460">
    <property type="entry name" value="PCN-bd_Tpept"/>
</dbReference>
<evidence type="ECO:0000256" key="11">
    <source>
        <dbReference type="ARBA" id="ARBA00022960"/>
    </source>
</evidence>
<dbReference type="GO" id="GO:0071555">
    <property type="term" value="P:cell wall organization"/>
    <property type="evidence" value="ECO:0007669"/>
    <property type="project" value="UniProtKB-KW"/>
</dbReference>
<dbReference type="GO" id="GO:0030288">
    <property type="term" value="C:outer membrane-bounded periplasmic space"/>
    <property type="evidence" value="ECO:0007669"/>
    <property type="project" value="TreeGrafter"/>
</dbReference>
<dbReference type="Proteomes" id="UP000468707">
    <property type="component" value="Unassembled WGS sequence"/>
</dbReference>
<comment type="similarity">
    <text evidence="3">In the C-terminal section; belongs to the transpeptidase family.</text>
</comment>
<evidence type="ECO:0000256" key="3">
    <source>
        <dbReference type="ARBA" id="ARBA00007090"/>
    </source>
</evidence>
<evidence type="ECO:0000256" key="14">
    <source>
        <dbReference type="ARBA" id="ARBA00023268"/>
    </source>
</evidence>
<feature type="transmembrane region" description="Helical" evidence="19">
    <location>
        <begin position="20"/>
        <end position="42"/>
    </location>
</feature>
<evidence type="ECO:0000256" key="7">
    <source>
        <dbReference type="ARBA" id="ARBA00022670"/>
    </source>
</evidence>
<keyword evidence="6" id="KW-0121">Carboxypeptidase</keyword>
<protein>
    <submittedName>
        <fullName evidence="22">Penicillin-binding protein</fullName>
    </submittedName>
</protein>
<keyword evidence="7" id="KW-0645">Protease</keyword>
<dbReference type="GO" id="GO:0008360">
    <property type="term" value="P:regulation of cell shape"/>
    <property type="evidence" value="ECO:0007669"/>
    <property type="project" value="UniProtKB-KW"/>
</dbReference>
<comment type="pathway">
    <text evidence="2">Cell wall biogenesis; peptidoglycan biosynthesis.</text>
</comment>
<name>A0A6I5KQJ5_9FLAO</name>
<dbReference type="SUPFAM" id="SSF53955">
    <property type="entry name" value="Lysozyme-like"/>
    <property type="match status" value="1"/>
</dbReference>
<evidence type="ECO:0000256" key="1">
    <source>
        <dbReference type="ARBA" id="ARBA00004236"/>
    </source>
</evidence>
<keyword evidence="23" id="KW-1185">Reference proteome</keyword>
<proteinExistence type="inferred from homology"/>
<comment type="caution">
    <text evidence="22">The sequence shown here is derived from an EMBL/GenBank/DDBJ whole genome shotgun (WGS) entry which is preliminary data.</text>
</comment>
<dbReference type="GO" id="GO:0009002">
    <property type="term" value="F:serine-type D-Ala-D-Ala carboxypeptidase activity"/>
    <property type="evidence" value="ECO:0007669"/>
    <property type="project" value="UniProtKB-EC"/>
</dbReference>
<feature type="domain" description="Penicillin-binding protein transpeptidase" evidence="20">
    <location>
        <begin position="432"/>
        <end position="690"/>
    </location>
</feature>
<evidence type="ECO:0000259" key="20">
    <source>
        <dbReference type="Pfam" id="PF00905"/>
    </source>
</evidence>
<feature type="compositionally biased region" description="Acidic residues" evidence="18">
    <location>
        <begin position="760"/>
        <end position="776"/>
    </location>
</feature>
<comment type="similarity">
    <text evidence="4">In the N-terminal section; belongs to the glycosyltransferase 51 family.</text>
</comment>
<dbReference type="GO" id="GO:0009252">
    <property type="term" value="P:peptidoglycan biosynthetic process"/>
    <property type="evidence" value="ECO:0007669"/>
    <property type="project" value="UniProtKB-KW"/>
</dbReference>
<dbReference type="InterPro" id="IPR001264">
    <property type="entry name" value="Glyco_trans_51"/>
</dbReference>
<sequence length="776" mass="88036">MAKTGQKQQQSFVKFIKWFWILFGAGVLSVILVFLLASWGVFGEMPTFERLENPETNLATEFISSDGETLGKLYLDDNRTPIAYENLPKNLVNALVATEDARYYNHSGIDAIGFARALAYLGRKGGASTISQQLARQLFIGVRDKESTTNALIQKVQEWVIATRLERNYTKEEIIAMYLNIYDFNYNADGIRSAARIYFGKEPSELRTEESAVLVGMLKNSSYYNPIRRRQLVLDRRNTVLGQMAKYDFITDKEKDSLQKLEMKINFSPESHREGLATYFRMYLQRWLNGWVDKNPKPDGEKWNIYLDGLKVYTTVDSRMQRNAEEAVQEHMKNLQAEFFNQNTPKRNPTAPFLDLTKGAIDTIMDRAMRNSERWRHLKREGLSDKEIEATFHKKAEMTVFDWNSDSYEKDTTMTPLDSIRYYKTFLRTAMMSMEPQTGHVKAWVGGIDYKHFQYDNVIQGARQAGSTFKPFVYAAAIDQLRYSPCYTLPDNQYCIEPGKHGNIDAWCPKNSDGTYSGDNMTLKSALANSVNSVTAQLIDRVGPGSVVSIARNMGITKDIPEVPSIALGTLDINVFEMVGAYGTFANQGVYVKPVMVTRIEDKNGTVLYEYTPETKDVLSKDVAYAMVNLMEGVTQYGSGGRLRHAYGKNQTMYKEVMTGYPYELNNPIAGKTGTTQNQSDGWFMGMVPNLVTGVWVGGEERAIHFDRLLYGQGATMALPIWALYMKKNYANKDLDVSTDAFEAPEEMSINIDCSKEAQQNDDDLDTEDDLDGLDF</sequence>
<organism evidence="22 23">
    <name type="scientific">Flagellimonas sediminis</name>
    <dbReference type="NCBI Taxonomy" id="2696468"/>
    <lineage>
        <taxon>Bacteria</taxon>
        <taxon>Pseudomonadati</taxon>
        <taxon>Bacteroidota</taxon>
        <taxon>Flavobacteriia</taxon>
        <taxon>Flavobacteriales</taxon>
        <taxon>Flavobacteriaceae</taxon>
        <taxon>Flagellimonas</taxon>
    </lineage>
</organism>
<dbReference type="InterPro" id="IPR012338">
    <property type="entry name" value="Beta-lactam/transpept-like"/>
</dbReference>
<dbReference type="SUPFAM" id="SSF56601">
    <property type="entry name" value="beta-lactamase/transpeptidase-like"/>
    <property type="match status" value="1"/>
</dbReference>
<keyword evidence="13 19" id="KW-0472">Membrane</keyword>
<evidence type="ECO:0000256" key="13">
    <source>
        <dbReference type="ARBA" id="ARBA00023136"/>
    </source>
</evidence>
<feature type="domain" description="Glycosyl transferase family 51" evidence="21">
    <location>
        <begin position="67"/>
        <end position="244"/>
    </location>
</feature>
<evidence type="ECO:0000256" key="4">
    <source>
        <dbReference type="ARBA" id="ARBA00007739"/>
    </source>
</evidence>
<dbReference type="GO" id="GO:0006508">
    <property type="term" value="P:proteolysis"/>
    <property type="evidence" value="ECO:0007669"/>
    <property type="project" value="UniProtKB-KW"/>
</dbReference>
<dbReference type="InterPro" id="IPR023346">
    <property type="entry name" value="Lysozyme-like_dom_sf"/>
</dbReference>
<keyword evidence="8" id="KW-0328">Glycosyltransferase</keyword>
<evidence type="ECO:0000256" key="19">
    <source>
        <dbReference type="SAM" id="Phobius"/>
    </source>
</evidence>
<dbReference type="GO" id="GO:0008658">
    <property type="term" value="F:penicillin binding"/>
    <property type="evidence" value="ECO:0007669"/>
    <property type="project" value="InterPro"/>
</dbReference>
<keyword evidence="11" id="KW-0133">Cell shape</keyword>
<evidence type="ECO:0000313" key="23">
    <source>
        <dbReference type="Proteomes" id="UP000468707"/>
    </source>
</evidence>
<dbReference type="GO" id="GO:0008955">
    <property type="term" value="F:peptidoglycan glycosyltransferase activity"/>
    <property type="evidence" value="ECO:0007669"/>
    <property type="project" value="UniProtKB-EC"/>
</dbReference>
<evidence type="ECO:0000256" key="9">
    <source>
        <dbReference type="ARBA" id="ARBA00022679"/>
    </source>
</evidence>
<keyword evidence="14" id="KW-0511">Multifunctional enzyme</keyword>
<keyword evidence="12" id="KW-0573">Peptidoglycan synthesis</keyword>
<gene>
    <name evidence="22" type="ORF">GTK07_02560</name>
</gene>
<dbReference type="Gene3D" id="1.10.3810.10">
    <property type="entry name" value="Biosynthetic peptidoglycan transglycosylase-like"/>
    <property type="match status" value="1"/>
</dbReference>